<evidence type="ECO:0000313" key="4">
    <source>
        <dbReference type="Proteomes" id="UP000256727"/>
    </source>
</evidence>
<dbReference type="Gene3D" id="3.40.190.10">
    <property type="entry name" value="Periplasmic binding protein-like II"/>
    <property type="match status" value="2"/>
</dbReference>
<keyword evidence="4" id="KW-1185">Reference proteome</keyword>
<feature type="chain" id="PRO_5038754412" evidence="1">
    <location>
        <begin position="28"/>
        <end position="321"/>
    </location>
</feature>
<dbReference type="Proteomes" id="UP000256727">
    <property type="component" value="Unassembled WGS sequence"/>
</dbReference>
<dbReference type="InterPro" id="IPR015168">
    <property type="entry name" value="SsuA/THI5"/>
</dbReference>
<gene>
    <name evidence="3" type="ORF">C8E99_2675</name>
</gene>
<keyword evidence="1" id="KW-0732">Signal</keyword>
<organism evidence="3 4">
    <name type="scientific">Citricoccus muralis</name>
    <dbReference type="NCBI Taxonomy" id="169134"/>
    <lineage>
        <taxon>Bacteria</taxon>
        <taxon>Bacillati</taxon>
        <taxon>Actinomycetota</taxon>
        <taxon>Actinomycetes</taxon>
        <taxon>Micrococcales</taxon>
        <taxon>Micrococcaceae</taxon>
        <taxon>Citricoccus</taxon>
    </lineage>
</organism>
<evidence type="ECO:0000313" key="3">
    <source>
        <dbReference type="EMBL" id="REE04819.1"/>
    </source>
</evidence>
<accession>A0A3D9LEF3</accession>
<dbReference type="EMBL" id="QREH01000001">
    <property type="protein sequence ID" value="REE04819.1"/>
    <property type="molecule type" value="Genomic_DNA"/>
</dbReference>
<protein>
    <submittedName>
        <fullName evidence="3">NitT/TauT family transport system substrate-binding protein</fullName>
    </submittedName>
</protein>
<dbReference type="SUPFAM" id="SSF53850">
    <property type="entry name" value="Periplasmic binding protein-like II"/>
    <property type="match status" value="1"/>
</dbReference>
<dbReference type="PROSITE" id="PS51257">
    <property type="entry name" value="PROKAR_LIPOPROTEIN"/>
    <property type="match status" value="1"/>
</dbReference>
<dbReference type="OrthoDB" id="286202at2"/>
<dbReference type="Pfam" id="PF09084">
    <property type="entry name" value="NMT1"/>
    <property type="match status" value="1"/>
</dbReference>
<name>A0A3D9LEF3_9MICC</name>
<proteinExistence type="predicted"/>
<feature type="domain" description="SsuA/THI5-like" evidence="2">
    <location>
        <begin position="56"/>
        <end position="249"/>
    </location>
</feature>
<feature type="signal peptide" evidence="1">
    <location>
        <begin position="1"/>
        <end position="27"/>
    </location>
</feature>
<reference evidence="3 4" key="1">
    <citation type="submission" date="2018-07" db="EMBL/GenBank/DDBJ databases">
        <title>Sequencing the genomes of 1000 actinobacteria strains.</title>
        <authorList>
            <person name="Klenk H.-P."/>
        </authorList>
    </citation>
    <scope>NUCLEOTIDE SEQUENCE [LARGE SCALE GENOMIC DNA]</scope>
    <source>
        <strain evidence="3 4">DSM 14442</strain>
    </source>
</reference>
<evidence type="ECO:0000259" key="2">
    <source>
        <dbReference type="Pfam" id="PF09084"/>
    </source>
</evidence>
<dbReference type="RefSeq" id="WP_115932690.1">
    <property type="nucleotide sequence ID" value="NZ_QREH01000001.1"/>
</dbReference>
<dbReference type="AlphaFoldDB" id="A0A3D9LEF3"/>
<comment type="caution">
    <text evidence="3">The sequence shown here is derived from an EMBL/GenBank/DDBJ whole genome shotgun (WGS) entry which is preliminary data.</text>
</comment>
<dbReference type="PANTHER" id="PTHR30024">
    <property type="entry name" value="ALIPHATIC SULFONATES-BINDING PROTEIN-RELATED"/>
    <property type="match status" value="1"/>
</dbReference>
<evidence type="ECO:0000256" key="1">
    <source>
        <dbReference type="SAM" id="SignalP"/>
    </source>
</evidence>
<sequence length="321" mass="33311">MPNTRLTRTLSLAAVSGLVAASMVACAPAEGAGDTITVGTLRAQPHLYTPYFYDQFAPEGKSFEIVLFDSSSDIKNAVVSGSVDLGVTGAPSVLAGLADGQDVKIIASSADGGSRIVGAPDITDPQDLAGKTIGYPMGASQEILLKLTLENLGIDPDNDVTLVNLPFSEMANAYTSGQIDAMSSAEIGPSVAMDAGAVDIVSPYDTPVGEVNIVLAATGEFVAEEPDLAQEVVDTHIQASEYMAENPEEWSAGLVEDFGMDAAVADLAIQNVTPRWELDDDYQAQVAALAEQMLAFGQISEGVDTSAALDPTFVDASTVND</sequence>